<evidence type="ECO:0000313" key="7">
    <source>
        <dbReference type="Proteomes" id="UP000021053"/>
    </source>
</evidence>
<name>A0A010ZTR5_9ACTN</name>
<dbReference type="PANTHER" id="PTHR30363">
    <property type="entry name" value="HTH-TYPE TRANSCRIPTIONAL REGULATOR SRLR-RELATED"/>
    <property type="match status" value="1"/>
</dbReference>
<dbReference type="InterPro" id="IPR014036">
    <property type="entry name" value="DeoR-like_C"/>
</dbReference>
<dbReference type="Proteomes" id="UP000021053">
    <property type="component" value="Unassembled WGS sequence"/>
</dbReference>
<dbReference type="GO" id="GO:0003700">
    <property type="term" value="F:DNA-binding transcription factor activity"/>
    <property type="evidence" value="ECO:0007669"/>
    <property type="project" value="InterPro"/>
</dbReference>
<keyword evidence="1" id="KW-0805">Transcription regulation</keyword>
<feature type="compositionally biased region" description="Polar residues" evidence="4">
    <location>
        <begin position="79"/>
        <end position="97"/>
    </location>
</feature>
<evidence type="ECO:0000256" key="2">
    <source>
        <dbReference type="ARBA" id="ARBA00023125"/>
    </source>
</evidence>
<dbReference type="GO" id="GO:0003677">
    <property type="term" value="F:DNA binding"/>
    <property type="evidence" value="ECO:0007669"/>
    <property type="project" value="UniProtKB-KW"/>
</dbReference>
<evidence type="ECO:0000259" key="5">
    <source>
        <dbReference type="PROSITE" id="PS51000"/>
    </source>
</evidence>
<dbReference type="PANTHER" id="PTHR30363:SF44">
    <property type="entry name" value="AGA OPERON TRANSCRIPTIONAL REPRESSOR-RELATED"/>
    <property type="match status" value="1"/>
</dbReference>
<dbReference type="HOGENOM" id="CLU_060699_0_1_11"/>
<keyword evidence="3" id="KW-0804">Transcription</keyword>
<feature type="region of interest" description="Disordered" evidence="4">
    <location>
        <begin position="55"/>
        <end position="120"/>
    </location>
</feature>
<keyword evidence="7" id="KW-1185">Reference proteome</keyword>
<dbReference type="PROSITE" id="PS00894">
    <property type="entry name" value="HTH_DEOR_1"/>
    <property type="match status" value="1"/>
</dbReference>
<proteinExistence type="predicted"/>
<dbReference type="InterPro" id="IPR036390">
    <property type="entry name" value="WH_DNA-bd_sf"/>
</dbReference>
<dbReference type="InterPro" id="IPR050313">
    <property type="entry name" value="Carb_Metab_HTH_regulators"/>
</dbReference>
<evidence type="ECO:0000256" key="1">
    <source>
        <dbReference type="ARBA" id="ARBA00023015"/>
    </source>
</evidence>
<evidence type="ECO:0000256" key="4">
    <source>
        <dbReference type="SAM" id="MobiDB-lite"/>
    </source>
</evidence>
<dbReference type="RefSeq" id="WP_035849565.1">
    <property type="nucleotide sequence ID" value="NZ_KK073874.1"/>
</dbReference>
<dbReference type="InterPro" id="IPR011991">
    <property type="entry name" value="ArsR-like_HTH"/>
</dbReference>
<dbReference type="AlphaFoldDB" id="A0A010ZTR5"/>
<dbReference type="InterPro" id="IPR001034">
    <property type="entry name" value="DeoR_HTH"/>
</dbReference>
<accession>A0A010ZTR5</accession>
<dbReference type="SMART" id="SM01134">
    <property type="entry name" value="DeoRC"/>
    <property type="match status" value="1"/>
</dbReference>
<protein>
    <submittedName>
        <fullName evidence="6">Transcriptional regulator of sugar metabolism</fullName>
    </submittedName>
</protein>
<evidence type="ECO:0000256" key="3">
    <source>
        <dbReference type="ARBA" id="ARBA00023163"/>
    </source>
</evidence>
<feature type="domain" description="HTH deoR-type" evidence="5">
    <location>
        <begin position="3"/>
        <end position="58"/>
    </location>
</feature>
<keyword evidence="2" id="KW-0238">DNA-binding</keyword>
<gene>
    <name evidence="6" type="ORF">CryarDRAFT_1691</name>
</gene>
<feature type="compositionally biased region" description="Basic and acidic residues" evidence="4">
    <location>
        <begin position="68"/>
        <end position="77"/>
    </location>
</feature>
<dbReference type="Pfam" id="PF08220">
    <property type="entry name" value="HTH_DeoR"/>
    <property type="match status" value="1"/>
</dbReference>
<organism evidence="6 7">
    <name type="scientific">Cryptosporangium arvum DSM 44712</name>
    <dbReference type="NCBI Taxonomy" id="927661"/>
    <lineage>
        <taxon>Bacteria</taxon>
        <taxon>Bacillati</taxon>
        <taxon>Actinomycetota</taxon>
        <taxon>Actinomycetes</taxon>
        <taxon>Cryptosporangiales</taxon>
        <taxon>Cryptosporangiaceae</taxon>
        <taxon>Cryptosporangium</taxon>
    </lineage>
</organism>
<evidence type="ECO:0000313" key="6">
    <source>
        <dbReference type="EMBL" id="EXG80607.1"/>
    </source>
</evidence>
<reference evidence="6 7" key="1">
    <citation type="submission" date="2013-07" db="EMBL/GenBank/DDBJ databases">
        <authorList>
            <consortium name="DOE Joint Genome Institute"/>
            <person name="Eisen J."/>
            <person name="Huntemann M."/>
            <person name="Han J."/>
            <person name="Chen A."/>
            <person name="Kyrpides N."/>
            <person name="Mavromatis K."/>
            <person name="Markowitz V."/>
            <person name="Palaniappan K."/>
            <person name="Ivanova N."/>
            <person name="Schaumberg A."/>
            <person name="Pati A."/>
            <person name="Liolios K."/>
            <person name="Nordberg H.P."/>
            <person name="Cantor M.N."/>
            <person name="Hua S.X."/>
            <person name="Woyke T."/>
        </authorList>
    </citation>
    <scope>NUCLEOTIDE SEQUENCE [LARGE SCALE GENOMIC DNA]</scope>
    <source>
        <strain evidence="6 7">DSM 44712</strain>
    </source>
</reference>
<dbReference type="EMBL" id="JFBT01000001">
    <property type="protein sequence ID" value="EXG80607.1"/>
    <property type="molecule type" value="Genomic_DNA"/>
</dbReference>
<dbReference type="SUPFAM" id="SSF100950">
    <property type="entry name" value="NagB/RpiA/CoA transferase-like"/>
    <property type="match status" value="1"/>
</dbReference>
<dbReference type="Pfam" id="PF00455">
    <property type="entry name" value="DeoRC"/>
    <property type="match status" value="1"/>
</dbReference>
<dbReference type="Gene3D" id="1.10.10.10">
    <property type="entry name" value="Winged helix-like DNA-binding domain superfamily/Winged helix DNA-binding domain"/>
    <property type="match status" value="1"/>
</dbReference>
<dbReference type="SMART" id="SM00420">
    <property type="entry name" value="HTH_DEOR"/>
    <property type="match status" value="1"/>
</dbReference>
<comment type="caution">
    <text evidence="6">The sequence shown here is derived from an EMBL/GenBank/DDBJ whole genome shotgun (WGS) entry which is preliminary data.</text>
</comment>
<dbReference type="PRINTS" id="PR00037">
    <property type="entry name" value="HTHLACR"/>
</dbReference>
<sequence length="306" mass="32058">MLIAERRSRILAHVRARGYASFREIAEVVGISESTVRRDLQAMVAEGLVNAVRGGVGRAETDPAPESTRPESTRPEYARTQSARTQSARSENQSPENARSESARPAVGTAPAATLADDGRAGERSAIARYASHLVTDGSAILLGPGRSTLELARRLTGVGSLTVVTNSVPVTTVLLEHEHVELVMVGGTLRRSIQAFVGPLTEQGLQGLRGAQVFLSGDGVTAERGLTTPNVFAAAADIAFAAAGKQVVVLADHTKIGQETMCQTVPSDRIDTLVTTPGADPAALEDLRAAGVDVVVVPLVESIDK</sequence>
<dbReference type="InterPro" id="IPR036388">
    <property type="entry name" value="WH-like_DNA-bd_sf"/>
</dbReference>
<dbReference type="PROSITE" id="PS51000">
    <property type="entry name" value="HTH_DEOR_2"/>
    <property type="match status" value="1"/>
</dbReference>
<dbReference type="CDD" id="cd00090">
    <property type="entry name" value="HTH_ARSR"/>
    <property type="match status" value="1"/>
</dbReference>
<dbReference type="InterPro" id="IPR037171">
    <property type="entry name" value="NagB/RpiA_transferase-like"/>
</dbReference>
<dbReference type="InterPro" id="IPR018356">
    <property type="entry name" value="Tscrpt_reg_HTH_DeoR_CS"/>
</dbReference>
<dbReference type="SUPFAM" id="SSF46785">
    <property type="entry name" value="Winged helix' DNA-binding domain"/>
    <property type="match status" value="1"/>
</dbReference>